<dbReference type="GeneID" id="75186017"/>
<evidence type="ECO:0000256" key="3">
    <source>
        <dbReference type="ARBA" id="ARBA00023172"/>
    </source>
</evidence>
<feature type="compositionally biased region" description="Acidic residues" evidence="4">
    <location>
        <begin position="207"/>
        <end position="220"/>
    </location>
</feature>
<dbReference type="PANTHER" id="PTHR30461:SF2">
    <property type="entry name" value="SERINE RECOMBINASE PINE-RELATED"/>
    <property type="match status" value="1"/>
</dbReference>
<dbReference type="GO" id="GO:0003677">
    <property type="term" value="F:DNA binding"/>
    <property type="evidence" value="ECO:0007669"/>
    <property type="project" value="UniProtKB-KW"/>
</dbReference>
<sequence>MADRLYLRHSTDKQTDARQRHALAPLLAAGTPVYEDPATSSRVLSLYRDGFKQLLDEAAVGDTIRIADAARLFRSVADILALRPVLIRRGLHLRVESGLLSGIDLASNYPGTKMMVSVLAAVLEFQRDMISENTREGVAAAKAGGKTLGRPSALDQEQTVELVEAHREGATVKGLARRYGIAPRTVRRVLDNAGAREVPNDLSARLDDEDQADAATEDQTADLDPVVVVDVPGLVAEHLADAADDAVREALAAGQTIRRGQGYLVRTTAPLSVHKAMIEHSVPALTQSPAGRKAHRIHQGRVDAADRRCP</sequence>
<dbReference type="PANTHER" id="PTHR30461">
    <property type="entry name" value="DNA-INVERTASE FROM LAMBDOID PROPHAGE"/>
    <property type="match status" value="1"/>
</dbReference>
<evidence type="ECO:0000256" key="1">
    <source>
        <dbReference type="ARBA" id="ARBA00009913"/>
    </source>
</evidence>
<keyword evidence="3" id="KW-0233">DNA recombination</keyword>
<dbReference type="SUPFAM" id="SSF46689">
    <property type="entry name" value="Homeodomain-like"/>
    <property type="match status" value="1"/>
</dbReference>
<evidence type="ECO:0000259" key="5">
    <source>
        <dbReference type="PROSITE" id="PS51736"/>
    </source>
</evidence>
<evidence type="ECO:0000256" key="2">
    <source>
        <dbReference type="ARBA" id="ARBA00023125"/>
    </source>
</evidence>
<evidence type="ECO:0000256" key="4">
    <source>
        <dbReference type="SAM" id="MobiDB-lite"/>
    </source>
</evidence>
<accession>A0A8H1QQR2</accession>
<dbReference type="CDD" id="cd03768">
    <property type="entry name" value="SR_ResInv"/>
    <property type="match status" value="1"/>
</dbReference>
<dbReference type="Gene3D" id="3.40.50.1390">
    <property type="entry name" value="Resolvase, N-terminal catalytic domain"/>
    <property type="match status" value="1"/>
</dbReference>
<dbReference type="RefSeq" id="WP_135567499.1">
    <property type="nucleotide sequence ID" value="NZ_CP103061.1"/>
</dbReference>
<protein>
    <recommendedName>
        <fullName evidence="5">Resolvase/invertase-type recombinase catalytic domain-containing protein</fullName>
    </recommendedName>
</protein>
<organism evidence="6 7">
    <name type="scientific">Streptomyces albus</name>
    <dbReference type="NCBI Taxonomy" id="1888"/>
    <lineage>
        <taxon>Bacteria</taxon>
        <taxon>Bacillati</taxon>
        <taxon>Actinomycetota</taxon>
        <taxon>Actinomycetes</taxon>
        <taxon>Kitasatosporales</taxon>
        <taxon>Streptomycetaceae</taxon>
        <taxon>Streptomyces</taxon>
    </lineage>
</organism>
<dbReference type="EMBL" id="RCIY01000087">
    <property type="protein sequence ID" value="TGG78504.1"/>
    <property type="molecule type" value="Genomic_DNA"/>
</dbReference>
<feature type="region of interest" description="Disordered" evidence="4">
    <location>
        <begin position="287"/>
        <end position="310"/>
    </location>
</feature>
<proteinExistence type="inferred from homology"/>
<dbReference type="InterPro" id="IPR050639">
    <property type="entry name" value="SSR_resolvase"/>
</dbReference>
<evidence type="ECO:0000313" key="7">
    <source>
        <dbReference type="Proteomes" id="UP000298111"/>
    </source>
</evidence>
<keyword evidence="2" id="KW-0238">DNA-binding</keyword>
<dbReference type="GO" id="GO:0000150">
    <property type="term" value="F:DNA strand exchange activity"/>
    <property type="evidence" value="ECO:0007669"/>
    <property type="project" value="InterPro"/>
</dbReference>
<dbReference type="InterPro" id="IPR036162">
    <property type="entry name" value="Resolvase-like_N_sf"/>
</dbReference>
<dbReference type="Pfam" id="PF00239">
    <property type="entry name" value="Resolvase"/>
    <property type="match status" value="1"/>
</dbReference>
<dbReference type="Pfam" id="PF02796">
    <property type="entry name" value="HTH_7"/>
    <property type="match status" value="1"/>
</dbReference>
<dbReference type="PROSITE" id="PS51736">
    <property type="entry name" value="RECOMBINASES_3"/>
    <property type="match status" value="1"/>
</dbReference>
<name>A0A8H1QQR2_9ACTN</name>
<dbReference type="SMART" id="SM00857">
    <property type="entry name" value="Resolvase"/>
    <property type="match status" value="1"/>
</dbReference>
<dbReference type="SUPFAM" id="SSF53041">
    <property type="entry name" value="Resolvase-like"/>
    <property type="match status" value="1"/>
</dbReference>
<dbReference type="InterPro" id="IPR006120">
    <property type="entry name" value="Resolvase_HTH_dom"/>
</dbReference>
<dbReference type="Proteomes" id="UP000298111">
    <property type="component" value="Unassembled WGS sequence"/>
</dbReference>
<feature type="domain" description="Resolvase/invertase-type recombinase catalytic" evidence="5">
    <location>
        <begin position="2"/>
        <end position="145"/>
    </location>
</feature>
<feature type="region of interest" description="Disordered" evidence="4">
    <location>
        <begin position="200"/>
        <end position="220"/>
    </location>
</feature>
<dbReference type="InterPro" id="IPR009057">
    <property type="entry name" value="Homeodomain-like_sf"/>
</dbReference>
<dbReference type="InterPro" id="IPR006119">
    <property type="entry name" value="Resolv_N"/>
</dbReference>
<gene>
    <name evidence="6" type="ORF">D8771_25280</name>
</gene>
<comment type="similarity">
    <text evidence="1">Belongs to the site-specific recombinase resolvase family.</text>
</comment>
<evidence type="ECO:0000313" key="6">
    <source>
        <dbReference type="EMBL" id="TGG78504.1"/>
    </source>
</evidence>
<comment type="caution">
    <text evidence="6">The sequence shown here is derived from an EMBL/GenBank/DDBJ whole genome shotgun (WGS) entry which is preliminary data.</text>
</comment>
<dbReference type="AlphaFoldDB" id="A0A8H1QQR2"/>
<feature type="compositionally biased region" description="Basic and acidic residues" evidence="4">
    <location>
        <begin position="300"/>
        <end position="310"/>
    </location>
</feature>
<reference evidence="6 7" key="1">
    <citation type="submission" date="2018-10" db="EMBL/GenBank/DDBJ databases">
        <title>Isolation of pseudouridimycin from Streptomyces albus DSM 40763.</title>
        <authorList>
            <person name="Rosenqvist P."/>
            <person name="Metsae-Ketelae M."/>
            <person name="Virta P."/>
        </authorList>
    </citation>
    <scope>NUCLEOTIDE SEQUENCE [LARGE SCALE GENOMIC DNA]</scope>
    <source>
        <strain evidence="6 7">DSM 40763</strain>
    </source>
</reference>